<dbReference type="InterPro" id="IPR028098">
    <property type="entry name" value="Glyco_trans_4-like_N"/>
</dbReference>
<dbReference type="Proteomes" id="UP000271624">
    <property type="component" value="Unassembled WGS sequence"/>
</dbReference>
<reference evidence="3" key="2">
    <citation type="journal article" date="2019" name="Genome Biol. Evol.">
        <title>Day and night: Metabolic profiles and evolutionary relationships of six axenic non-marine cyanobacteria.</title>
        <authorList>
            <person name="Will S.E."/>
            <person name="Henke P."/>
            <person name="Boedeker C."/>
            <person name="Huang S."/>
            <person name="Brinkmann H."/>
            <person name="Rohde M."/>
            <person name="Jarek M."/>
            <person name="Friedl T."/>
            <person name="Seufert S."/>
            <person name="Schumacher M."/>
            <person name="Overmann J."/>
            <person name="Neumann-Schaal M."/>
            <person name="Petersen J."/>
        </authorList>
    </citation>
    <scope>NUCLEOTIDE SEQUENCE [LARGE SCALE GENOMIC DNA]</scope>
    <source>
        <strain evidence="3">PCC 7102</strain>
    </source>
</reference>
<dbReference type="SUPFAM" id="SSF53756">
    <property type="entry name" value="UDP-Glycosyltransferase/glycogen phosphorylase"/>
    <property type="match status" value="1"/>
</dbReference>
<comment type="caution">
    <text evidence="3">The sequence shown here is derived from an EMBL/GenBank/DDBJ whole genome shotgun (WGS) entry which is preliminary data.</text>
</comment>
<dbReference type="GO" id="GO:0016757">
    <property type="term" value="F:glycosyltransferase activity"/>
    <property type="evidence" value="ECO:0007669"/>
    <property type="project" value="InterPro"/>
</dbReference>
<keyword evidence="4" id="KW-1185">Reference proteome</keyword>
<dbReference type="RefSeq" id="WP_127083705.1">
    <property type="nucleotide sequence ID" value="NZ_RSCL01000014.1"/>
</dbReference>
<reference evidence="3" key="1">
    <citation type="submission" date="2018-12" db="EMBL/GenBank/DDBJ databases">
        <authorList>
            <person name="Will S."/>
            <person name="Neumann-Schaal M."/>
            <person name="Henke P."/>
        </authorList>
    </citation>
    <scope>NUCLEOTIDE SEQUENCE</scope>
    <source>
        <strain evidence="3">PCC 7102</strain>
    </source>
</reference>
<dbReference type="EMBL" id="RSCL01000014">
    <property type="protein sequence ID" value="RUT03108.1"/>
    <property type="molecule type" value="Genomic_DNA"/>
</dbReference>
<name>A0A433VAL3_9CYAN</name>
<evidence type="ECO:0000313" key="3">
    <source>
        <dbReference type="EMBL" id="RUT03108.1"/>
    </source>
</evidence>
<gene>
    <name evidence="3" type="ORF">DSM106972_054160</name>
</gene>
<dbReference type="PANTHER" id="PTHR12526:SF630">
    <property type="entry name" value="GLYCOSYLTRANSFERASE"/>
    <property type="match status" value="1"/>
</dbReference>
<dbReference type="OrthoDB" id="9787617at2"/>
<dbReference type="AlphaFoldDB" id="A0A433VAL3"/>
<dbReference type="InterPro" id="IPR001296">
    <property type="entry name" value="Glyco_trans_1"/>
</dbReference>
<keyword evidence="3" id="KW-0808">Transferase</keyword>
<evidence type="ECO:0000313" key="4">
    <source>
        <dbReference type="Proteomes" id="UP000271624"/>
    </source>
</evidence>
<dbReference type="CDD" id="cd03811">
    <property type="entry name" value="GT4_GT28_WabH-like"/>
    <property type="match status" value="1"/>
</dbReference>
<protein>
    <submittedName>
        <fullName evidence="3">Glycosyl transferase</fullName>
    </submittedName>
</protein>
<dbReference type="Pfam" id="PF13439">
    <property type="entry name" value="Glyco_transf_4"/>
    <property type="match status" value="1"/>
</dbReference>
<sequence length="367" mass="40134">MKTKKIACFLPSLFGGGAEKAAIKLFKGMSGRDFTLDLVLANAMGPYLNQVPKEVRIVDLGAGRVLKAILPLAQYLKHHKPDVLISHIEYANVAAALAKEISGTNTKLVLVEQNNLSASIKNSKSLLNRVFSLLVHTLYPRAGAIVGVSKGVAEDLESVLAFPKGKVHVIHNPIVDDEILKKAQMHVEHPWFRQEEPPVFVAVGRLSEQKDFQNLIHAFALLRKQRQAKLIILGEGELRAELELSINALGIAEDISLPGFVDNPYAYMYNAKAFVLSSRWEGLPTVIIEAMACGCSVVSTNCPSGPDEILDEGKYGYLVPVQDAVALSEAMLAVLDDTVSRETLMKRAQDFSVERSVSEYLSLLFAA</sequence>
<feature type="domain" description="Glycosyl transferase family 1" evidence="1">
    <location>
        <begin position="193"/>
        <end position="349"/>
    </location>
</feature>
<dbReference type="Gene3D" id="3.40.50.2000">
    <property type="entry name" value="Glycogen Phosphorylase B"/>
    <property type="match status" value="2"/>
</dbReference>
<evidence type="ECO:0000259" key="2">
    <source>
        <dbReference type="Pfam" id="PF13439"/>
    </source>
</evidence>
<feature type="domain" description="Glycosyltransferase subfamily 4-like N-terminal" evidence="2">
    <location>
        <begin position="16"/>
        <end position="175"/>
    </location>
</feature>
<dbReference type="Pfam" id="PF00534">
    <property type="entry name" value="Glycos_transf_1"/>
    <property type="match status" value="1"/>
</dbReference>
<proteinExistence type="predicted"/>
<accession>A0A433VAL3</accession>
<dbReference type="PANTHER" id="PTHR12526">
    <property type="entry name" value="GLYCOSYLTRANSFERASE"/>
    <property type="match status" value="1"/>
</dbReference>
<organism evidence="3 4">
    <name type="scientific">Dulcicalothrix desertica PCC 7102</name>
    <dbReference type="NCBI Taxonomy" id="232991"/>
    <lineage>
        <taxon>Bacteria</taxon>
        <taxon>Bacillati</taxon>
        <taxon>Cyanobacteriota</taxon>
        <taxon>Cyanophyceae</taxon>
        <taxon>Nostocales</taxon>
        <taxon>Calotrichaceae</taxon>
        <taxon>Dulcicalothrix</taxon>
    </lineage>
</organism>
<evidence type="ECO:0000259" key="1">
    <source>
        <dbReference type="Pfam" id="PF00534"/>
    </source>
</evidence>